<evidence type="ECO:0000313" key="4">
    <source>
        <dbReference type="Proteomes" id="UP000287166"/>
    </source>
</evidence>
<organism evidence="3 4">
    <name type="scientific">Sparassis crispa</name>
    <dbReference type="NCBI Taxonomy" id="139825"/>
    <lineage>
        <taxon>Eukaryota</taxon>
        <taxon>Fungi</taxon>
        <taxon>Dikarya</taxon>
        <taxon>Basidiomycota</taxon>
        <taxon>Agaricomycotina</taxon>
        <taxon>Agaricomycetes</taxon>
        <taxon>Polyporales</taxon>
        <taxon>Sparassidaceae</taxon>
        <taxon>Sparassis</taxon>
    </lineage>
</organism>
<gene>
    <name evidence="3" type="ORF">SCP_0113360</name>
</gene>
<dbReference type="GO" id="GO:0030619">
    <property type="term" value="F:U1 snRNA binding"/>
    <property type="evidence" value="ECO:0007669"/>
    <property type="project" value="TreeGrafter"/>
</dbReference>
<dbReference type="Pfam" id="PF08083">
    <property type="entry name" value="PROCN"/>
    <property type="match status" value="1"/>
</dbReference>
<dbReference type="GeneID" id="38775364"/>
<dbReference type="InterPro" id="IPR012592">
    <property type="entry name" value="PROCN"/>
</dbReference>
<sequence>MIPTRPPSTSIPSSIQYHFSHEDMIFRPNDVDDVDFELPEDLDPFLEKLLENGVTADAIALWWAPDPYSRRSGHTQQVQDIPLVKNWYLEHRPPGQPVKVCVSQRTDLGGNHHAHLPRDLALHKQAKSTEYLWNRCRISLTHSPVACTEAANANAANNGQQGDVDSEENLPAALQTPTAHLRAGNCAAQTRAEENTKERRADERKMQGKWNEDFTEPALHPPSSQPPMLHTHRTRTHRKLPAQNATAPQTSSSALIQPKRL</sequence>
<dbReference type="EMBL" id="BFAD01000001">
    <property type="protein sequence ID" value="GBE78447.1"/>
    <property type="molecule type" value="Genomic_DNA"/>
</dbReference>
<feature type="domain" description="PROCN" evidence="2">
    <location>
        <begin position="55"/>
        <end position="108"/>
    </location>
</feature>
<keyword evidence="4" id="KW-1185">Reference proteome</keyword>
<accession>A0A401G8G6</accession>
<dbReference type="GO" id="GO:0005682">
    <property type="term" value="C:U5 snRNP"/>
    <property type="evidence" value="ECO:0007669"/>
    <property type="project" value="TreeGrafter"/>
</dbReference>
<protein>
    <recommendedName>
        <fullName evidence="2">PROCN domain-containing protein</fullName>
    </recommendedName>
</protein>
<dbReference type="OrthoDB" id="3064241at2759"/>
<dbReference type="GO" id="GO:0030620">
    <property type="term" value="F:U2 snRNA binding"/>
    <property type="evidence" value="ECO:0007669"/>
    <property type="project" value="TreeGrafter"/>
</dbReference>
<dbReference type="GO" id="GO:0017070">
    <property type="term" value="F:U6 snRNA binding"/>
    <property type="evidence" value="ECO:0007669"/>
    <property type="project" value="TreeGrafter"/>
</dbReference>
<dbReference type="PANTHER" id="PTHR11140">
    <property type="entry name" value="PRE-MRNA SPLICING FACTOR PRP8"/>
    <property type="match status" value="1"/>
</dbReference>
<dbReference type="GO" id="GO:0000244">
    <property type="term" value="P:spliceosomal tri-snRNP complex assembly"/>
    <property type="evidence" value="ECO:0007669"/>
    <property type="project" value="TreeGrafter"/>
</dbReference>
<feature type="compositionally biased region" description="Basic and acidic residues" evidence="1">
    <location>
        <begin position="191"/>
        <end position="212"/>
    </location>
</feature>
<dbReference type="Proteomes" id="UP000287166">
    <property type="component" value="Unassembled WGS sequence"/>
</dbReference>
<dbReference type="GO" id="GO:0030623">
    <property type="term" value="F:U5 snRNA binding"/>
    <property type="evidence" value="ECO:0007669"/>
    <property type="project" value="TreeGrafter"/>
</dbReference>
<dbReference type="GO" id="GO:0097157">
    <property type="term" value="F:pre-mRNA intronic binding"/>
    <property type="evidence" value="ECO:0007669"/>
    <property type="project" value="TreeGrafter"/>
</dbReference>
<comment type="caution">
    <text evidence="3">The sequence shown here is derived from an EMBL/GenBank/DDBJ whole genome shotgun (WGS) entry which is preliminary data.</text>
</comment>
<reference evidence="3 4" key="1">
    <citation type="journal article" date="2018" name="Sci. Rep.">
        <title>Genome sequence of the cauliflower mushroom Sparassis crispa (Hanabiratake) and its association with beneficial usage.</title>
        <authorList>
            <person name="Kiyama R."/>
            <person name="Furutani Y."/>
            <person name="Kawaguchi K."/>
            <person name="Nakanishi T."/>
        </authorList>
    </citation>
    <scope>NUCLEOTIDE SEQUENCE [LARGE SCALE GENOMIC DNA]</scope>
</reference>
<evidence type="ECO:0000259" key="2">
    <source>
        <dbReference type="Pfam" id="PF08083"/>
    </source>
</evidence>
<evidence type="ECO:0000313" key="3">
    <source>
        <dbReference type="EMBL" id="GBE78447.1"/>
    </source>
</evidence>
<feature type="compositionally biased region" description="Polar residues" evidence="1">
    <location>
        <begin position="243"/>
        <end position="255"/>
    </location>
</feature>
<feature type="compositionally biased region" description="Basic residues" evidence="1">
    <location>
        <begin position="230"/>
        <end position="240"/>
    </location>
</feature>
<feature type="region of interest" description="Disordered" evidence="1">
    <location>
        <begin position="185"/>
        <end position="261"/>
    </location>
</feature>
<dbReference type="PANTHER" id="PTHR11140:SF0">
    <property type="entry name" value="PRE-MRNA-PROCESSING-SPLICING FACTOR 8"/>
    <property type="match status" value="1"/>
</dbReference>
<dbReference type="STRING" id="139825.A0A401G8G6"/>
<dbReference type="InterPro" id="IPR027652">
    <property type="entry name" value="PRP8"/>
</dbReference>
<name>A0A401G8G6_9APHY</name>
<dbReference type="RefSeq" id="XP_027609360.1">
    <property type="nucleotide sequence ID" value="XM_027753559.1"/>
</dbReference>
<dbReference type="InParanoid" id="A0A401G8G6"/>
<evidence type="ECO:0000256" key="1">
    <source>
        <dbReference type="SAM" id="MobiDB-lite"/>
    </source>
</evidence>
<proteinExistence type="predicted"/>
<dbReference type="GO" id="GO:0071013">
    <property type="term" value="C:catalytic step 2 spliceosome"/>
    <property type="evidence" value="ECO:0007669"/>
    <property type="project" value="TreeGrafter"/>
</dbReference>
<dbReference type="AlphaFoldDB" id="A0A401G8G6"/>